<evidence type="ECO:0000256" key="2">
    <source>
        <dbReference type="ARBA" id="ARBA00022643"/>
    </source>
</evidence>
<keyword evidence="4" id="KW-0503">Monooxygenase</keyword>
<dbReference type="GO" id="GO:0018580">
    <property type="term" value="F:nitronate monooxygenase activity"/>
    <property type="evidence" value="ECO:0007669"/>
    <property type="project" value="InterPro"/>
</dbReference>
<dbReference type="Proteomes" id="UP000664303">
    <property type="component" value="Unassembled WGS sequence"/>
</dbReference>
<dbReference type="PANTHER" id="PTHR32332:SF38">
    <property type="entry name" value="MONOOXYGENASE RV1533-RELATED"/>
    <property type="match status" value="1"/>
</dbReference>
<dbReference type="Pfam" id="PF03060">
    <property type="entry name" value="NMO"/>
    <property type="match status" value="1"/>
</dbReference>
<dbReference type="SUPFAM" id="SSF51412">
    <property type="entry name" value="Inosine monophosphate dehydrogenase (IMPDH)"/>
    <property type="match status" value="1"/>
</dbReference>
<dbReference type="AlphaFoldDB" id="A0A939IME8"/>
<evidence type="ECO:0000313" key="4">
    <source>
        <dbReference type="EMBL" id="MBN7796937.1"/>
    </source>
</evidence>
<proteinExistence type="predicted"/>
<accession>A0A939IME8</accession>
<reference evidence="4" key="1">
    <citation type="submission" date="2021-02" db="EMBL/GenBank/DDBJ databases">
        <title>PHA producing bacteria isolated from coastal sediment in Guangdong, Shenzhen.</title>
        <authorList>
            <person name="Zheng W."/>
            <person name="Yu S."/>
            <person name="Huang Y."/>
        </authorList>
    </citation>
    <scope>NUCLEOTIDE SEQUENCE</scope>
    <source>
        <strain evidence="4">TN14-10</strain>
    </source>
</reference>
<organism evidence="4 5">
    <name type="scientific">Parahaliea mediterranea</name>
    <dbReference type="NCBI Taxonomy" id="651086"/>
    <lineage>
        <taxon>Bacteria</taxon>
        <taxon>Pseudomonadati</taxon>
        <taxon>Pseudomonadota</taxon>
        <taxon>Gammaproteobacteria</taxon>
        <taxon>Cellvibrionales</taxon>
        <taxon>Halieaceae</taxon>
        <taxon>Parahaliea</taxon>
    </lineage>
</organism>
<keyword evidence="1" id="KW-0285">Flavoprotein</keyword>
<dbReference type="PANTHER" id="PTHR32332">
    <property type="entry name" value="2-NITROPROPANE DIOXYGENASE"/>
    <property type="match status" value="1"/>
</dbReference>
<dbReference type="RefSeq" id="WP_206560375.1">
    <property type="nucleotide sequence ID" value="NZ_JAFKCZ010000006.1"/>
</dbReference>
<keyword evidence="2" id="KW-0288">FMN</keyword>
<evidence type="ECO:0000313" key="5">
    <source>
        <dbReference type="Proteomes" id="UP000664303"/>
    </source>
</evidence>
<keyword evidence="3" id="KW-0560">Oxidoreductase</keyword>
<protein>
    <submittedName>
        <fullName evidence="4">Nitronate monooxygenase</fullName>
    </submittedName>
</protein>
<dbReference type="Gene3D" id="3.20.20.70">
    <property type="entry name" value="Aldolase class I"/>
    <property type="match status" value="1"/>
</dbReference>
<dbReference type="InterPro" id="IPR013785">
    <property type="entry name" value="Aldolase_TIM"/>
</dbReference>
<name>A0A939IME8_9GAMM</name>
<gene>
    <name evidence="4" type="ORF">JYP50_10060</name>
</gene>
<dbReference type="EMBL" id="JAFKCZ010000006">
    <property type="protein sequence ID" value="MBN7796937.1"/>
    <property type="molecule type" value="Genomic_DNA"/>
</dbReference>
<comment type="caution">
    <text evidence="4">The sequence shown here is derived from an EMBL/GenBank/DDBJ whole genome shotgun (WGS) entry which is preliminary data.</text>
</comment>
<dbReference type="InterPro" id="IPR004136">
    <property type="entry name" value="NMO"/>
</dbReference>
<sequence>MKTELCRKLGIDLPIFAFTHCRDVVVEVSKAGGIGVFGAVGLSPEMLKVELDWIDAHIGDKPYGLDIVIPARYEGHGEMDPEKLEAQLKSMVPDGHYAFADQLLAERGVPELPEQNGARLLSWNEAVATQMVDLALERPNCRLVANALGTPPKAIVDRIQQSGRLVGALCGRVKQVKAHRDAGLDFIIAQGGEGGGHTGDIGSIVFWPQAVDAAGDTPVLAAGGIGSGRQMLAAMAMGVQGVWTGSLWLTVEEAHAQPAQKQSYFDATSEDTVRSRSWTGKPCRMVKNAWTEAWENKDTPEPLPMPLQGLVSYNAMIRTDRYAGTGECQEVAFNPAGQVIGQINHVESSRNLISRLLVEYVEALEHVNAMNDY</sequence>
<evidence type="ECO:0000256" key="3">
    <source>
        <dbReference type="ARBA" id="ARBA00023002"/>
    </source>
</evidence>
<keyword evidence="5" id="KW-1185">Reference proteome</keyword>
<dbReference type="CDD" id="cd04730">
    <property type="entry name" value="NPD_like"/>
    <property type="match status" value="1"/>
</dbReference>
<evidence type="ECO:0000256" key="1">
    <source>
        <dbReference type="ARBA" id="ARBA00022630"/>
    </source>
</evidence>